<keyword evidence="3 5" id="KW-0408">Iron</keyword>
<dbReference type="InterPro" id="IPR016431">
    <property type="entry name" value="Pyrv-formate_lyase-activ_prd"/>
</dbReference>
<dbReference type="InterPro" id="IPR013785">
    <property type="entry name" value="Aldolase_TIM"/>
</dbReference>
<dbReference type="SFLD" id="SFLDS00029">
    <property type="entry name" value="Radical_SAM"/>
    <property type="match status" value="1"/>
</dbReference>
<keyword evidence="1 5" id="KW-0949">S-adenosyl-L-methionine</keyword>
<dbReference type="PIRSF" id="PIRSF004869">
    <property type="entry name" value="PflX_prd"/>
    <property type="match status" value="1"/>
</dbReference>
<evidence type="ECO:0000256" key="5">
    <source>
        <dbReference type="PIRSR" id="PIRSR004869-50"/>
    </source>
</evidence>
<feature type="binding site" evidence="5">
    <location>
        <position position="86"/>
    </location>
    <ligand>
        <name>[4Fe-4S] cluster</name>
        <dbReference type="ChEBI" id="CHEBI:49883"/>
        <note>4Fe-4S-S-AdoMet</note>
    </ligand>
</feature>
<evidence type="ECO:0000256" key="4">
    <source>
        <dbReference type="ARBA" id="ARBA00023014"/>
    </source>
</evidence>
<keyword evidence="4 5" id="KW-0411">Iron-sulfur</keyword>
<dbReference type="InterPro" id="IPR058240">
    <property type="entry name" value="rSAM_sf"/>
</dbReference>
<dbReference type="InterPro" id="IPR040085">
    <property type="entry name" value="MJ0674-like"/>
</dbReference>
<dbReference type="PANTHER" id="PTHR43075:SF1">
    <property type="entry name" value="FORMATE LYASE ACTIVATING ENZYME, PUTATIVE (AFU_ORTHOLOGUE AFUA_2G15630)-RELATED"/>
    <property type="match status" value="1"/>
</dbReference>
<dbReference type="AlphaFoldDB" id="A0A832EKH8"/>
<feature type="binding site" evidence="5">
    <location>
        <position position="89"/>
    </location>
    <ligand>
        <name>[4Fe-4S] cluster</name>
        <dbReference type="ChEBI" id="CHEBI:49883"/>
        <note>4Fe-4S-S-AdoMet</note>
    </ligand>
</feature>
<protein>
    <submittedName>
        <fullName evidence="7">Radical SAM protein</fullName>
    </submittedName>
</protein>
<evidence type="ECO:0000256" key="3">
    <source>
        <dbReference type="ARBA" id="ARBA00023004"/>
    </source>
</evidence>
<sequence length="308" mass="34862">MAAAYVEAYRSGRLREKIETAVRWLKKCSLCPRLCRVNRLADEKGVCRTGRYAVVSSYGPHFGEEDPLVGRNGSGTIFFTHCNLLCLFCQNYDISHEGHGVPASPEQLAGVMVELQNRGCHNINFVTPTHVVPQILEALPLAVEHGLRVPLVYNCGGYERVPTLRLLDGIVDIYMPDFKFWDPHVADRLCGAPDYPRRAREALMEMHRQVGDLTLDPSGIAMRGLLVRHLVMPENLAGTEEVCTFIARHVSPDTYINIMNQYRPCGRAMEVPALRRRITTEEYENAVAAARRSGLSRLDRRTRRFIVW</sequence>
<accession>A0A832EKH8</accession>
<dbReference type="SUPFAM" id="SSF102114">
    <property type="entry name" value="Radical SAM enzymes"/>
    <property type="match status" value="1"/>
</dbReference>
<gene>
    <name evidence="7" type="ORF">ENS06_15225</name>
</gene>
<feature type="binding site" evidence="5">
    <location>
        <position position="82"/>
    </location>
    <ligand>
        <name>[4Fe-4S] cluster</name>
        <dbReference type="ChEBI" id="CHEBI:49883"/>
        <note>4Fe-4S-S-AdoMet</note>
    </ligand>
</feature>
<dbReference type="EMBL" id="DSTK01000041">
    <property type="protein sequence ID" value="HFK98664.1"/>
    <property type="molecule type" value="Genomic_DNA"/>
</dbReference>
<feature type="domain" description="Radical SAM core" evidence="6">
    <location>
        <begin position="77"/>
        <end position="208"/>
    </location>
</feature>
<proteinExistence type="predicted"/>
<dbReference type="GO" id="GO:0046872">
    <property type="term" value="F:metal ion binding"/>
    <property type="evidence" value="ECO:0007669"/>
    <property type="project" value="UniProtKB-KW"/>
</dbReference>
<name>A0A832EKH8_9BACT</name>
<evidence type="ECO:0000259" key="6">
    <source>
        <dbReference type="Pfam" id="PF04055"/>
    </source>
</evidence>
<evidence type="ECO:0000313" key="7">
    <source>
        <dbReference type="EMBL" id="HFK98664.1"/>
    </source>
</evidence>
<dbReference type="GO" id="GO:0003824">
    <property type="term" value="F:catalytic activity"/>
    <property type="evidence" value="ECO:0007669"/>
    <property type="project" value="InterPro"/>
</dbReference>
<evidence type="ECO:0000256" key="2">
    <source>
        <dbReference type="ARBA" id="ARBA00022723"/>
    </source>
</evidence>
<dbReference type="Pfam" id="PF04055">
    <property type="entry name" value="Radical_SAM"/>
    <property type="match status" value="1"/>
</dbReference>
<dbReference type="SFLD" id="SFLDG01099">
    <property type="entry name" value="Uncharacterised_Radical_SAM_Su"/>
    <property type="match status" value="1"/>
</dbReference>
<evidence type="ECO:0000256" key="1">
    <source>
        <dbReference type="ARBA" id="ARBA00022691"/>
    </source>
</evidence>
<reference evidence="7" key="1">
    <citation type="journal article" date="2020" name="mSystems">
        <title>Genome- and Community-Level Interaction Insights into Carbon Utilization and Element Cycling Functions of Hydrothermarchaeota in Hydrothermal Sediment.</title>
        <authorList>
            <person name="Zhou Z."/>
            <person name="Liu Y."/>
            <person name="Xu W."/>
            <person name="Pan J."/>
            <person name="Luo Z.H."/>
            <person name="Li M."/>
        </authorList>
    </citation>
    <scope>NUCLEOTIDE SEQUENCE [LARGE SCALE GENOMIC DNA]</scope>
    <source>
        <strain evidence="7">SpSt-456</strain>
    </source>
</reference>
<comment type="caution">
    <text evidence="7">The sequence shown here is derived from an EMBL/GenBank/DDBJ whole genome shotgun (WGS) entry which is preliminary data.</text>
</comment>
<dbReference type="GO" id="GO:0051536">
    <property type="term" value="F:iron-sulfur cluster binding"/>
    <property type="evidence" value="ECO:0007669"/>
    <property type="project" value="UniProtKB-KW"/>
</dbReference>
<dbReference type="Gene3D" id="3.20.20.70">
    <property type="entry name" value="Aldolase class I"/>
    <property type="match status" value="1"/>
</dbReference>
<dbReference type="PANTHER" id="PTHR43075">
    <property type="entry name" value="FORMATE LYASE ACTIVATING ENZYME, PUTATIVE (AFU_ORTHOLOGUE AFUA_2G15630)-RELATED"/>
    <property type="match status" value="1"/>
</dbReference>
<dbReference type="InterPro" id="IPR007197">
    <property type="entry name" value="rSAM"/>
</dbReference>
<keyword evidence="2 5" id="KW-0479">Metal-binding</keyword>
<organism evidence="7">
    <name type="scientific">Desulfacinum infernum</name>
    <dbReference type="NCBI Taxonomy" id="35837"/>
    <lineage>
        <taxon>Bacteria</taxon>
        <taxon>Pseudomonadati</taxon>
        <taxon>Thermodesulfobacteriota</taxon>
        <taxon>Syntrophobacteria</taxon>
        <taxon>Syntrophobacterales</taxon>
        <taxon>Syntrophobacteraceae</taxon>
        <taxon>Desulfacinum</taxon>
    </lineage>
</organism>
<comment type="cofactor">
    <cofactor evidence="5">
        <name>[4Fe-4S] cluster</name>
        <dbReference type="ChEBI" id="CHEBI:49883"/>
    </cofactor>
    <text evidence="5">Binds 1 [4Fe-4S] cluster. The cluster is coordinated with 3 cysteines and an exchangeable S-adenosyl-L-methionine.</text>
</comment>